<accession>A0A421BJK9</accession>
<keyword evidence="2" id="KW-1185">Reference proteome</keyword>
<dbReference type="Proteomes" id="UP000279673">
    <property type="component" value="Unassembled WGS sequence"/>
</dbReference>
<gene>
    <name evidence="1" type="ORF">DYS74_17350</name>
</gene>
<proteinExistence type="predicted"/>
<dbReference type="PANTHER" id="PTHR36849:SF1">
    <property type="entry name" value="CYTOPLASMIC PROTEIN"/>
    <property type="match status" value="1"/>
</dbReference>
<comment type="caution">
    <text evidence="1">The sequence shown here is derived from an EMBL/GenBank/DDBJ whole genome shotgun (WGS) entry which is preliminary data.</text>
</comment>
<sequence>MESVRTRRVYEPAAAQEGTRVLVDRLWPRGLSKLRLGDALWDKEIAPSTELRKWFGHDPARFEAFAAAYRMELAAKPDAVAALARRARPDGLTLLYAAHDPTCNHAIVLAGVLEDWLRDHPA</sequence>
<reference evidence="1 2" key="1">
    <citation type="submission" date="2018-10" db="EMBL/GenBank/DDBJ databases">
        <title>Rhodobacter sp . BO-81.</title>
        <authorList>
            <person name="Im W.T."/>
        </authorList>
    </citation>
    <scope>NUCLEOTIDE SEQUENCE [LARGE SCALE GENOMIC DNA]</scope>
    <source>
        <strain evidence="1 2">BO-81</strain>
    </source>
</reference>
<dbReference type="RefSeq" id="WP_113901672.1">
    <property type="nucleotide sequence ID" value="NZ_RCHI01000025.1"/>
</dbReference>
<dbReference type="InterPro" id="IPR052552">
    <property type="entry name" value="YeaO-like"/>
</dbReference>
<organism evidence="1 2">
    <name type="scientific">Paenirhodobacter hankyongi</name>
    <dbReference type="NCBI Taxonomy" id="2294033"/>
    <lineage>
        <taxon>Bacteria</taxon>
        <taxon>Pseudomonadati</taxon>
        <taxon>Pseudomonadota</taxon>
        <taxon>Alphaproteobacteria</taxon>
        <taxon>Rhodobacterales</taxon>
        <taxon>Rhodobacter group</taxon>
        <taxon>Paenirhodobacter</taxon>
    </lineage>
</organism>
<dbReference type="PANTHER" id="PTHR36849">
    <property type="entry name" value="CYTOPLASMIC PROTEIN-RELATED"/>
    <property type="match status" value="1"/>
</dbReference>
<evidence type="ECO:0000313" key="1">
    <source>
        <dbReference type="EMBL" id="RLL61959.1"/>
    </source>
</evidence>
<protein>
    <submittedName>
        <fullName evidence="1">DUF488 family protein</fullName>
    </submittedName>
</protein>
<name>A0A421BJK9_9RHOB</name>
<dbReference type="Pfam" id="PF22752">
    <property type="entry name" value="DUF488-N3i"/>
    <property type="match status" value="1"/>
</dbReference>
<dbReference type="AlphaFoldDB" id="A0A421BJK9"/>
<evidence type="ECO:0000313" key="2">
    <source>
        <dbReference type="Proteomes" id="UP000279673"/>
    </source>
</evidence>
<dbReference type="EMBL" id="RCHI01000025">
    <property type="protein sequence ID" value="RLL61959.1"/>
    <property type="molecule type" value="Genomic_DNA"/>
</dbReference>